<evidence type="ECO:0000256" key="4">
    <source>
        <dbReference type="ARBA" id="ARBA00034320"/>
    </source>
</evidence>
<sequence>MNLSAILPPSRTRTEARALPRTLANSLLVACQERPFKRLTGWRGMAPCIGGRGWTCRLAAHPGIYGVSVTDAQDTATGPTARLTLHYFPTPDEDILERMPLAAVLAATQPEYPAAVREFASWPDGAQCFAIASVNLALADNDAALGLSLMAVEHSRVIAEDGVPLPDGDGWLVAPGDAEVDLAERELAMPLFETLAAALSLSLGERPTLFTRTERMEPGRETMTPDGRRFRTMDATIVTDSIVWGDATRLPAEDLCADARSIAHGGPDGELPEDVHKALWWTTHDLAALERAGEHAAAFDMRPRLVVLSGFLGAGKTTFLNQLLEYHASRDEMVAIIQNEIGQTGVDGKLLEGDDSIVELDEGCVCCTLAGSLARGIERLTASFHPEVIVLEATGLANPFNLLDEIGALRHLVRFDSVTTLVDADNAARILDDCDIARNQVRAADILVLNKCDLVDDATRAAIIRRIRELNARAPLVETSHAQVNPALLYDTDPVQIAPSGLLPNMPEQHHGSHADEGFISTRFGFAAPLNRARLVEALVSCPPEVFRIKGILRFADSEEPEVLQYVGGRFELSRLGGAFDDEPFLVAIGRPCDLSVLSALSDTCEGDAA</sequence>
<evidence type="ECO:0000256" key="1">
    <source>
        <dbReference type="ARBA" id="ARBA00022741"/>
    </source>
</evidence>
<evidence type="ECO:0000256" key="2">
    <source>
        <dbReference type="ARBA" id="ARBA00022801"/>
    </source>
</evidence>
<dbReference type="Gene3D" id="3.40.50.300">
    <property type="entry name" value="P-loop containing nucleotide triphosphate hydrolases"/>
    <property type="match status" value="1"/>
</dbReference>
<dbReference type="GO" id="GO:0016787">
    <property type="term" value="F:hydrolase activity"/>
    <property type="evidence" value="ECO:0007669"/>
    <property type="project" value="UniProtKB-KW"/>
</dbReference>
<name>A0A846QHI9_9BACT</name>
<comment type="similarity">
    <text evidence="4">Belongs to the SIMIBI class G3E GTPase family. ZNG1 subfamily.</text>
</comment>
<dbReference type="EMBL" id="JAATJA010000001">
    <property type="protein sequence ID" value="NJB66477.1"/>
    <property type="molecule type" value="Genomic_DNA"/>
</dbReference>
<keyword evidence="3" id="KW-0143">Chaperone</keyword>
<dbReference type="Pfam" id="PF02492">
    <property type="entry name" value="cobW"/>
    <property type="match status" value="1"/>
</dbReference>
<dbReference type="InterPro" id="IPR003495">
    <property type="entry name" value="CobW/HypB/UreG_nucleotide-bd"/>
</dbReference>
<dbReference type="SUPFAM" id="SSF90002">
    <property type="entry name" value="Hypothetical protein YjiA, C-terminal domain"/>
    <property type="match status" value="1"/>
</dbReference>
<proteinExistence type="inferred from homology"/>
<comment type="catalytic activity">
    <reaction evidence="6">
        <text>GTP + H2O = GDP + phosphate + H(+)</text>
        <dbReference type="Rhea" id="RHEA:19669"/>
        <dbReference type="ChEBI" id="CHEBI:15377"/>
        <dbReference type="ChEBI" id="CHEBI:15378"/>
        <dbReference type="ChEBI" id="CHEBI:37565"/>
        <dbReference type="ChEBI" id="CHEBI:43474"/>
        <dbReference type="ChEBI" id="CHEBI:58189"/>
    </reaction>
    <physiologicalReaction direction="left-to-right" evidence="6">
        <dbReference type="Rhea" id="RHEA:19670"/>
    </physiologicalReaction>
</comment>
<comment type="function">
    <text evidence="5">Zinc chaperone that directly transfers zinc cofactor to target proteins, thereby activating them. Zinc is transferred from the CXCC motif in the GTPase domain to the zinc binding site in target proteins in a process requiring GTP hydrolysis.</text>
</comment>
<comment type="caution">
    <text evidence="8">The sequence shown here is derived from an EMBL/GenBank/DDBJ whole genome shotgun (WGS) entry which is preliminary data.</text>
</comment>
<dbReference type="PANTHER" id="PTHR13748:SF62">
    <property type="entry name" value="COBW DOMAIN-CONTAINING PROTEIN"/>
    <property type="match status" value="1"/>
</dbReference>
<dbReference type="Proteomes" id="UP000580856">
    <property type="component" value="Unassembled WGS sequence"/>
</dbReference>
<dbReference type="CDD" id="cd03112">
    <property type="entry name" value="CobW-like"/>
    <property type="match status" value="1"/>
</dbReference>
<dbReference type="Gene3D" id="3.30.1220.10">
    <property type="entry name" value="CobW-like, C-terminal domain"/>
    <property type="match status" value="1"/>
</dbReference>
<dbReference type="AlphaFoldDB" id="A0A846QHI9"/>
<evidence type="ECO:0000256" key="6">
    <source>
        <dbReference type="ARBA" id="ARBA00049117"/>
    </source>
</evidence>
<keyword evidence="9" id="KW-1185">Reference proteome</keyword>
<dbReference type="GO" id="GO:0005737">
    <property type="term" value="C:cytoplasm"/>
    <property type="evidence" value="ECO:0007669"/>
    <property type="project" value="TreeGrafter"/>
</dbReference>
<dbReference type="InterPro" id="IPR027417">
    <property type="entry name" value="P-loop_NTPase"/>
</dbReference>
<keyword evidence="2" id="KW-0378">Hydrolase</keyword>
<evidence type="ECO:0000313" key="8">
    <source>
        <dbReference type="EMBL" id="NJB66477.1"/>
    </source>
</evidence>
<organism evidence="8 9">
    <name type="scientific">Desulfobaculum xiamenense</name>
    <dbReference type="NCBI Taxonomy" id="995050"/>
    <lineage>
        <taxon>Bacteria</taxon>
        <taxon>Pseudomonadati</taxon>
        <taxon>Thermodesulfobacteriota</taxon>
        <taxon>Desulfovibrionia</taxon>
        <taxon>Desulfovibrionales</taxon>
        <taxon>Desulfovibrionaceae</taxon>
        <taxon>Desulfobaculum</taxon>
    </lineage>
</organism>
<evidence type="ECO:0000313" key="9">
    <source>
        <dbReference type="Proteomes" id="UP000580856"/>
    </source>
</evidence>
<dbReference type="InterPro" id="IPR051316">
    <property type="entry name" value="Zinc-reg_GTPase_activator"/>
</dbReference>
<evidence type="ECO:0000259" key="7">
    <source>
        <dbReference type="SMART" id="SM00833"/>
    </source>
</evidence>
<keyword evidence="1" id="KW-0547">Nucleotide-binding</keyword>
<accession>A0A846QHI9</accession>
<dbReference type="PANTHER" id="PTHR13748">
    <property type="entry name" value="COBW-RELATED"/>
    <property type="match status" value="1"/>
</dbReference>
<gene>
    <name evidence="8" type="ORF">GGQ74_000117</name>
</gene>
<dbReference type="GO" id="GO:0000166">
    <property type="term" value="F:nucleotide binding"/>
    <property type="evidence" value="ECO:0007669"/>
    <property type="project" value="UniProtKB-KW"/>
</dbReference>
<dbReference type="Pfam" id="PF07683">
    <property type="entry name" value="CobW_C"/>
    <property type="match status" value="1"/>
</dbReference>
<evidence type="ECO:0000256" key="3">
    <source>
        <dbReference type="ARBA" id="ARBA00023186"/>
    </source>
</evidence>
<dbReference type="SUPFAM" id="SSF52540">
    <property type="entry name" value="P-loop containing nucleoside triphosphate hydrolases"/>
    <property type="match status" value="1"/>
</dbReference>
<evidence type="ECO:0000256" key="5">
    <source>
        <dbReference type="ARBA" id="ARBA00045658"/>
    </source>
</evidence>
<dbReference type="RefSeq" id="WP_167939611.1">
    <property type="nucleotide sequence ID" value="NZ_JAATJA010000001.1"/>
</dbReference>
<feature type="domain" description="CobW C-terminal" evidence="7">
    <location>
        <begin position="519"/>
        <end position="606"/>
    </location>
</feature>
<reference evidence="8 9" key="1">
    <citation type="submission" date="2020-03" db="EMBL/GenBank/DDBJ databases">
        <title>Genomic Encyclopedia of Type Strains, Phase IV (KMG-IV): sequencing the most valuable type-strain genomes for metagenomic binning, comparative biology and taxonomic classification.</title>
        <authorList>
            <person name="Goeker M."/>
        </authorList>
    </citation>
    <scope>NUCLEOTIDE SEQUENCE [LARGE SCALE GENOMIC DNA]</scope>
    <source>
        <strain evidence="8 9">DSM 24233</strain>
    </source>
</reference>
<dbReference type="InterPro" id="IPR011629">
    <property type="entry name" value="CobW-like_C"/>
</dbReference>
<dbReference type="InterPro" id="IPR036627">
    <property type="entry name" value="CobW-likC_sf"/>
</dbReference>
<protein>
    <submittedName>
        <fullName evidence="8">G3E family GTPase</fullName>
    </submittedName>
</protein>
<dbReference type="SMART" id="SM00833">
    <property type="entry name" value="CobW_C"/>
    <property type="match status" value="1"/>
</dbReference>